<reference evidence="2 3" key="1">
    <citation type="journal article" date="2014" name="MBio">
        <title>The Ordospora colligata genome; evolution of extreme reduction in microsporidia and host-to-parasite horizontal gene transfer.</title>
        <authorList>
            <person name="Pombert J.-F."/>
            <person name="Haag K.L."/>
            <person name="Beidas S."/>
            <person name="Ebert D."/>
            <person name="Keeling P.J."/>
        </authorList>
    </citation>
    <scope>NUCLEOTIDE SEQUENCE [LARGE SCALE GENOMIC DNA]</scope>
    <source>
        <strain evidence="2 3">OC4</strain>
    </source>
</reference>
<protein>
    <submittedName>
        <fullName evidence="2">Uncharacterized protein</fullName>
    </submittedName>
</protein>
<dbReference type="HOGENOM" id="CLU_1042164_0_0_1"/>
<evidence type="ECO:0000313" key="2">
    <source>
        <dbReference type="EMBL" id="KHN70407.1"/>
    </source>
</evidence>
<dbReference type="EMBL" id="JOKQ01000001">
    <property type="protein sequence ID" value="KHN70407.1"/>
    <property type="molecule type" value="Genomic_DNA"/>
</dbReference>
<evidence type="ECO:0000313" key="3">
    <source>
        <dbReference type="Proteomes" id="UP000031056"/>
    </source>
</evidence>
<sequence length="267" mass="31150">MDKLKNTLKEAKVHHAEQSVFPCLEVCRASEVPRILPINTLDNLNEVLREFEFPIIEQRMLDDHLALIDVLNNLNIEYGRYGLQFSAEMDSLRSKQEELALVAECERECDVLEVELANIKQKYDEVEELSHYNIEDLKHRLCELRKLFNDSEYEKQHGDLIEKTLGFMRLENNCDESIAGALRYIKESKTYTSCIERMIAENTIRSAKDSLNKHIFTKLISQEHVQLCDLEHALKIDRQGLLRIVYGLLSKGIIIFDRAKDRISIQR</sequence>
<keyword evidence="1" id="KW-0175">Coiled coil</keyword>
<dbReference type="Proteomes" id="UP000031056">
    <property type="component" value="Unassembled WGS sequence"/>
</dbReference>
<dbReference type="AlphaFoldDB" id="A0A0B2UMW6"/>
<gene>
    <name evidence="2" type="ORF">M896_010590</name>
</gene>
<dbReference type="RefSeq" id="XP_014564449.1">
    <property type="nucleotide sequence ID" value="XM_014708963.1"/>
</dbReference>
<organism evidence="2 3">
    <name type="scientific">Ordospora colligata OC4</name>
    <dbReference type="NCBI Taxonomy" id="1354746"/>
    <lineage>
        <taxon>Eukaryota</taxon>
        <taxon>Fungi</taxon>
        <taxon>Fungi incertae sedis</taxon>
        <taxon>Microsporidia</taxon>
        <taxon>Ordosporidae</taxon>
        <taxon>Ordospora</taxon>
    </lineage>
</organism>
<dbReference type="VEuPathDB" id="MicrosporidiaDB:M896_010590"/>
<feature type="coiled-coil region" evidence="1">
    <location>
        <begin position="95"/>
        <end position="129"/>
    </location>
</feature>
<proteinExistence type="predicted"/>
<evidence type="ECO:0000256" key="1">
    <source>
        <dbReference type="SAM" id="Coils"/>
    </source>
</evidence>
<dbReference type="InParanoid" id="A0A0B2UMW6"/>
<keyword evidence="3" id="KW-1185">Reference proteome</keyword>
<dbReference type="OrthoDB" id="2189578at2759"/>
<name>A0A0B2UMW6_9MICR</name>
<accession>A0A0B2UMW6</accession>
<dbReference type="GeneID" id="26260902"/>
<comment type="caution">
    <text evidence="2">The sequence shown here is derived from an EMBL/GenBank/DDBJ whole genome shotgun (WGS) entry which is preliminary data.</text>
</comment>